<proteinExistence type="predicted"/>
<sequence length="82" mass="9228">MQDNEVLQPTEQIITKNHTKFVSYVAYALFFLYSLKYDMTSAIVAASPKAPVRPASVKNQSDRYRTPAQPIPTGLGRFPTHL</sequence>
<dbReference type="Proteomes" id="UP000196708">
    <property type="component" value="Chromosome 1"/>
</dbReference>
<evidence type="ECO:0000256" key="1">
    <source>
        <dbReference type="SAM" id="MobiDB-lite"/>
    </source>
</evidence>
<dbReference type="EMBL" id="CP018835">
    <property type="protein sequence ID" value="ASA56529.1"/>
    <property type="molecule type" value="Genomic_DNA"/>
</dbReference>
<feature type="region of interest" description="Disordered" evidence="1">
    <location>
        <begin position="53"/>
        <end position="82"/>
    </location>
</feature>
<gene>
    <name evidence="2" type="ORF">BSQ33_13070</name>
</gene>
<dbReference type="KEGG" id="vga:BSQ33_13070"/>
<accession>A0A1Z2SH62</accession>
<reference evidence="2 3" key="1">
    <citation type="submission" date="2016-12" db="EMBL/GenBank/DDBJ databases">
        <authorList>
            <person name="Song W.-J."/>
            <person name="Kurnit D.M."/>
        </authorList>
    </citation>
    <scope>NUCLEOTIDE SEQUENCE [LARGE SCALE GENOMIC DNA]</scope>
    <source>
        <strain evidence="2 3">ATCC 43942</strain>
    </source>
</reference>
<name>A0A1Z2SH62_VIBGA</name>
<evidence type="ECO:0000313" key="2">
    <source>
        <dbReference type="EMBL" id="ASA56529.1"/>
    </source>
</evidence>
<evidence type="ECO:0000313" key="3">
    <source>
        <dbReference type="Proteomes" id="UP000196708"/>
    </source>
</evidence>
<organism evidence="2 3">
    <name type="scientific">Vibrio gazogenes</name>
    <dbReference type="NCBI Taxonomy" id="687"/>
    <lineage>
        <taxon>Bacteria</taxon>
        <taxon>Pseudomonadati</taxon>
        <taxon>Pseudomonadota</taxon>
        <taxon>Gammaproteobacteria</taxon>
        <taxon>Vibrionales</taxon>
        <taxon>Vibrionaceae</taxon>
        <taxon>Vibrio</taxon>
    </lineage>
</organism>
<protein>
    <submittedName>
        <fullName evidence="2">Uncharacterized protein</fullName>
    </submittedName>
</protein>
<dbReference type="AlphaFoldDB" id="A0A1Z2SH62"/>